<dbReference type="AlphaFoldDB" id="A0A1F6NVY2"/>
<dbReference type="PANTHER" id="PTHR42945">
    <property type="entry name" value="HISTIDINE BIOSYNTHESIS BIFUNCTIONAL PROTEIN"/>
    <property type="match status" value="1"/>
</dbReference>
<feature type="domain" description="Phosphoribosyl-AMP cyclohydrolase" evidence="16">
    <location>
        <begin position="32"/>
        <end position="105"/>
    </location>
</feature>
<evidence type="ECO:0000256" key="11">
    <source>
        <dbReference type="ARBA" id="ARBA00022801"/>
    </source>
</evidence>
<dbReference type="GO" id="GO:0000105">
    <property type="term" value="P:L-histidine biosynthetic process"/>
    <property type="evidence" value="ECO:0007669"/>
    <property type="project" value="UniProtKB-UniRule"/>
</dbReference>
<reference evidence="17 18" key="1">
    <citation type="journal article" date="2016" name="Nat. Commun.">
        <title>Thousands of microbial genomes shed light on interconnected biogeochemical processes in an aquifer system.</title>
        <authorList>
            <person name="Anantharaman K."/>
            <person name="Brown C.T."/>
            <person name="Hug L.A."/>
            <person name="Sharon I."/>
            <person name="Castelle C.J."/>
            <person name="Probst A.J."/>
            <person name="Thomas B.C."/>
            <person name="Singh A."/>
            <person name="Wilkins M.J."/>
            <person name="Karaoz U."/>
            <person name="Brodie E.L."/>
            <person name="Williams K.H."/>
            <person name="Hubbard S.S."/>
            <person name="Banfield J.F."/>
        </authorList>
    </citation>
    <scope>NUCLEOTIDE SEQUENCE [LARGE SCALE GENOMIC DNA]</scope>
</reference>
<proteinExistence type="inferred from homology"/>
<evidence type="ECO:0000256" key="14">
    <source>
        <dbReference type="ARBA" id="ARBA00023268"/>
    </source>
</evidence>
<keyword evidence="9 15" id="KW-0028">Amino-acid biosynthesis</keyword>
<gene>
    <name evidence="15" type="primary">hisI</name>
    <name evidence="15" type="synonym">hisIE</name>
    <name evidence="17" type="ORF">A3J93_05490</name>
</gene>
<comment type="pathway">
    <text evidence="4 15">Amino-acid biosynthesis; L-histidine biosynthesis; L-histidine from 5-phospho-alpha-D-ribose 1-diphosphate: step 3/9.</text>
</comment>
<dbReference type="GO" id="GO:0004635">
    <property type="term" value="F:phosphoribosyl-AMP cyclohydrolase activity"/>
    <property type="evidence" value="ECO:0007669"/>
    <property type="project" value="UniProtKB-UniRule"/>
</dbReference>
<evidence type="ECO:0000256" key="6">
    <source>
        <dbReference type="ARBA" id="ARBA00007731"/>
    </source>
</evidence>
<comment type="similarity">
    <text evidence="7 15">In the N-terminal section; belongs to the PRA-CH family.</text>
</comment>
<evidence type="ECO:0000256" key="5">
    <source>
        <dbReference type="ARBA" id="ARBA00005204"/>
    </source>
</evidence>
<comment type="pathway">
    <text evidence="5 15">Amino-acid biosynthesis; L-histidine biosynthesis; L-histidine from 5-phospho-alpha-D-ribose 1-diphosphate: step 2/9.</text>
</comment>
<comment type="similarity">
    <text evidence="6 15">In the C-terminal section; belongs to the PRA-PH family.</text>
</comment>
<protein>
    <recommendedName>
        <fullName evidence="15">Histidine biosynthesis bifunctional protein HisIE</fullName>
    </recommendedName>
    <domain>
        <recommendedName>
            <fullName evidence="15">Phosphoribosyl-AMP cyclohydrolase</fullName>
            <shortName evidence="15">PRA-CH</shortName>
            <ecNumber evidence="15">3.5.4.19</ecNumber>
        </recommendedName>
    </domain>
    <domain>
        <recommendedName>
            <fullName evidence="15">Phosphoribosyl-ATP pyrophosphatase</fullName>
            <shortName evidence="15">PRA-PH</shortName>
            <ecNumber evidence="15">3.6.1.31</ecNumber>
        </recommendedName>
    </domain>
</protein>
<feature type="region of interest" description="Phosphoribosyl-ATP pyrophosphohydrolase" evidence="15">
    <location>
        <begin position="115"/>
        <end position="206"/>
    </location>
</feature>
<evidence type="ECO:0000256" key="10">
    <source>
        <dbReference type="ARBA" id="ARBA00022741"/>
    </source>
</evidence>
<dbReference type="Pfam" id="PF01502">
    <property type="entry name" value="PRA-CH"/>
    <property type="match status" value="1"/>
</dbReference>
<feature type="region of interest" description="Phosphoribosyl-AMP cyclohydrolase" evidence="15">
    <location>
        <begin position="1"/>
        <end position="114"/>
    </location>
</feature>
<dbReference type="SUPFAM" id="SSF141734">
    <property type="entry name" value="HisI-like"/>
    <property type="match status" value="1"/>
</dbReference>
<accession>A0A1F6NVY2</accession>
<evidence type="ECO:0000313" key="18">
    <source>
        <dbReference type="Proteomes" id="UP000177907"/>
    </source>
</evidence>
<dbReference type="FunFam" id="3.10.20.810:FF:000001">
    <property type="entry name" value="Histidine biosynthesis bifunctional protein HisIE"/>
    <property type="match status" value="1"/>
</dbReference>
<dbReference type="EC" id="3.5.4.19" evidence="15"/>
<dbReference type="Gene3D" id="1.10.287.1080">
    <property type="entry name" value="MazG-like"/>
    <property type="match status" value="1"/>
</dbReference>
<comment type="subcellular location">
    <subcellularLocation>
        <location evidence="3 15">Cytoplasm</location>
    </subcellularLocation>
</comment>
<dbReference type="Gene3D" id="3.10.20.810">
    <property type="entry name" value="Phosphoribosyl-AMP cyclohydrolase"/>
    <property type="match status" value="1"/>
</dbReference>
<dbReference type="EMBL" id="MFQZ01000007">
    <property type="protein sequence ID" value="OGH88079.1"/>
    <property type="molecule type" value="Genomic_DNA"/>
</dbReference>
<comment type="catalytic activity">
    <reaction evidence="1 15">
        <text>1-(5-phospho-beta-D-ribosyl)-5'-AMP + H2O = 1-(5-phospho-beta-D-ribosyl)-5-[(5-phospho-beta-D-ribosylamino)methylideneamino]imidazole-4-carboxamide</text>
        <dbReference type="Rhea" id="RHEA:20049"/>
        <dbReference type="ChEBI" id="CHEBI:15377"/>
        <dbReference type="ChEBI" id="CHEBI:58435"/>
        <dbReference type="ChEBI" id="CHEBI:59457"/>
        <dbReference type="EC" id="3.5.4.19"/>
    </reaction>
</comment>
<evidence type="ECO:0000256" key="13">
    <source>
        <dbReference type="ARBA" id="ARBA00023102"/>
    </source>
</evidence>
<dbReference type="NCBIfam" id="NF002747">
    <property type="entry name" value="PRK02759.1"/>
    <property type="match status" value="1"/>
</dbReference>
<evidence type="ECO:0000256" key="7">
    <source>
        <dbReference type="ARBA" id="ARBA00008299"/>
    </source>
</evidence>
<evidence type="ECO:0000259" key="16">
    <source>
        <dbReference type="Pfam" id="PF01502"/>
    </source>
</evidence>
<dbReference type="EC" id="3.6.1.31" evidence="15"/>
<dbReference type="GO" id="GO:0004636">
    <property type="term" value="F:phosphoribosyl-ATP diphosphatase activity"/>
    <property type="evidence" value="ECO:0007669"/>
    <property type="project" value="UniProtKB-UniRule"/>
</dbReference>
<dbReference type="InterPro" id="IPR002496">
    <property type="entry name" value="PRib_AMP_CycHydrolase_dom"/>
</dbReference>
<dbReference type="STRING" id="1798704.A3J93_05490"/>
<keyword evidence="10 15" id="KW-0547">Nucleotide-binding</keyword>
<dbReference type="GO" id="GO:0005524">
    <property type="term" value="F:ATP binding"/>
    <property type="evidence" value="ECO:0007669"/>
    <property type="project" value="UniProtKB-KW"/>
</dbReference>
<name>A0A1F6NVY2_9BACT</name>
<evidence type="ECO:0000256" key="4">
    <source>
        <dbReference type="ARBA" id="ARBA00005169"/>
    </source>
</evidence>
<organism evidence="17 18">
    <name type="scientific">Candidatus Magasanikbacteria bacterium RIFOXYC2_FULL_42_28</name>
    <dbReference type="NCBI Taxonomy" id="1798704"/>
    <lineage>
        <taxon>Bacteria</taxon>
        <taxon>Candidatus Magasanikiibacteriota</taxon>
    </lineage>
</organism>
<comment type="catalytic activity">
    <reaction evidence="2 15">
        <text>1-(5-phospho-beta-D-ribosyl)-ATP + H2O = 1-(5-phospho-beta-D-ribosyl)-5'-AMP + diphosphate + H(+)</text>
        <dbReference type="Rhea" id="RHEA:22828"/>
        <dbReference type="ChEBI" id="CHEBI:15377"/>
        <dbReference type="ChEBI" id="CHEBI:15378"/>
        <dbReference type="ChEBI" id="CHEBI:33019"/>
        <dbReference type="ChEBI" id="CHEBI:59457"/>
        <dbReference type="ChEBI" id="CHEBI:73183"/>
        <dbReference type="EC" id="3.6.1.31"/>
    </reaction>
</comment>
<evidence type="ECO:0000313" key="17">
    <source>
        <dbReference type="EMBL" id="OGH88079.1"/>
    </source>
</evidence>
<dbReference type="InterPro" id="IPR008179">
    <property type="entry name" value="HisE"/>
</dbReference>
<dbReference type="InterPro" id="IPR021130">
    <property type="entry name" value="PRib-ATP_PPHydrolase-like"/>
</dbReference>
<dbReference type="Proteomes" id="UP000177907">
    <property type="component" value="Unassembled WGS sequence"/>
</dbReference>
<dbReference type="HAMAP" id="MF_01020">
    <property type="entry name" value="HisE"/>
    <property type="match status" value="1"/>
</dbReference>
<dbReference type="InterPro" id="IPR038019">
    <property type="entry name" value="PRib_AMP_CycHydrolase_sf"/>
</dbReference>
<dbReference type="PANTHER" id="PTHR42945:SF9">
    <property type="entry name" value="HISTIDINE BIOSYNTHESIS BIFUNCTIONAL PROTEIN HISIE"/>
    <property type="match status" value="1"/>
</dbReference>
<evidence type="ECO:0000256" key="3">
    <source>
        <dbReference type="ARBA" id="ARBA00004496"/>
    </source>
</evidence>
<dbReference type="InterPro" id="IPR023019">
    <property type="entry name" value="His_synth_HisIE"/>
</dbReference>
<keyword evidence="14 15" id="KW-0511">Multifunctional enzyme</keyword>
<sequence length="206" mass="23326">MKNISLKKINFSKLDGLVPAVIQDCDTKVVLMVGFMNKLALEKTIKSGKVIFWSRSKKRLWEKGEESGNYLKVVSITTDCDSDTILILARPSGSVCHTGRYSCFNESFNGGLNFMSQLYNLLRTRKKELPKNSYSSSLFKGGIDRIVQKIGEEAAEVIIAGKNKSNRRVIEEFSDLLFHLTVLLVQRNIPFSKIILELEKRSEKSK</sequence>
<dbReference type="HAMAP" id="MF_01019">
    <property type="entry name" value="HisIE"/>
    <property type="match status" value="1"/>
</dbReference>
<dbReference type="NCBIfam" id="NF000768">
    <property type="entry name" value="PRK00051.1"/>
    <property type="match status" value="1"/>
</dbReference>
<evidence type="ECO:0000256" key="2">
    <source>
        <dbReference type="ARBA" id="ARBA00001460"/>
    </source>
</evidence>
<evidence type="ECO:0000256" key="1">
    <source>
        <dbReference type="ARBA" id="ARBA00000024"/>
    </source>
</evidence>
<keyword evidence="13 15" id="KW-0368">Histidine biosynthesis</keyword>
<dbReference type="SUPFAM" id="SSF101386">
    <property type="entry name" value="all-alpha NTP pyrophosphatases"/>
    <property type="match status" value="1"/>
</dbReference>
<keyword evidence="8 15" id="KW-0963">Cytoplasm</keyword>
<dbReference type="GO" id="GO:0005737">
    <property type="term" value="C:cytoplasm"/>
    <property type="evidence" value="ECO:0007669"/>
    <property type="project" value="UniProtKB-SubCell"/>
</dbReference>
<comment type="caution">
    <text evidence="17">The sequence shown here is derived from an EMBL/GenBank/DDBJ whole genome shotgun (WGS) entry which is preliminary data.</text>
</comment>
<dbReference type="CDD" id="cd11534">
    <property type="entry name" value="NTP-PPase_HisIE_like"/>
    <property type="match status" value="1"/>
</dbReference>
<dbReference type="NCBIfam" id="TIGR03188">
    <property type="entry name" value="histidine_hisI"/>
    <property type="match status" value="1"/>
</dbReference>
<evidence type="ECO:0000256" key="12">
    <source>
        <dbReference type="ARBA" id="ARBA00022840"/>
    </source>
</evidence>
<keyword evidence="11 15" id="KW-0378">Hydrolase</keyword>
<evidence type="ECO:0000256" key="15">
    <source>
        <dbReference type="HAMAP-Rule" id="MF_01019"/>
    </source>
</evidence>
<evidence type="ECO:0000256" key="8">
    <source>
        <dbReference type="ARBA" id="ARBA00022490"/>
    </source>
</evidence>
<dbReference type="Pfam" id="PF01503">
    <property type="entry name" value="PRA-PH"/>
    <property type="match status" value="1"/>
</dbReference>
<dbReference type="UniPathway" id="UPA00031">
    <property type="reaction ID" value="UER00007"/>
</dbReference>
<evidence type="ECO:0000256" key="9">
    <source>
        <dbReference type="ARBA" id="ARBA00022605"/>
    </source>
</evidence>
<keyword evidence="12 15" id="KW-0067">ATP-binding</keyword>